<protein>
    <recommendedName>
        <fullName evidence="1">FAR1 domain-containing protein</fullName>
    </recommendedName>
</protein>
<dbReference type="PANTHER" id="PTHR46328:SF26">
    <property type="entry name" value="FAR1 DNA-BINDING DOMAIN PROTEIN"/>
    <property type="match status" value="1"/>
</dbReference>
<evidence type="ECO:0000313" key="4">
    <source>
        <dbReference type="Proteomes" id="UP000075243"/>
    </source>
</evidence>
<evidence type="ECO:0000313" key="3">
    <source>
        <dbReference type="EMBL" id="KYP45985.1"/>
    </source>
</evidence>
<sequence>MAYLFYYWFAKVNGFAARKSKILRNIKGGKLQQTFVCFKERFRDKRRLNIRNRKRKKTPETRCRCEAKLRVYIDSRCGLWYITYFLDDHNHRDMSELDIMQLSKMRKVGISTP</sequence>
<keyword evidence="4" id="KW-1185">Reference proteome</keyword>
<dbReference type="Gramene" id="C.cajan_31319.t">
    <property type="protein sequence ID" value="C.cajan_31319.t.cds1"/>
    <property type="gene ID" value="C.cajan_31319"/>
</dbReference>
<dbReference type="EMBL" id="KQ483573">
    <property type="protein sequence ID" value="KYP45961.1"/>
    <property type="molecule type" value="Genomic_DNA"/>
</dbReference>
<reference evidence="3 4" key="1">
    <citation type="journal article" date="2012" name="Nat. Biotechnol.">
        <title>Draft genome sequence of pigeonpea (Cajanus cajan), an orphan legume crop of resource-poor farmers.</title>
        <authorList>
            <person name="Varshney R.K."/>
            <person name="Chen W."/>
            <person name="Li Y."/>
            <person name="Bharti A.K."/>
            <person name="Saxena R.K."/>
            <person name="Schlueter J.A."/>
            <person name="Donoghue M.T."/>
            <person name="Azam S."/>
            <person name="Fan G."/>
            <person name="Whaley A.M."/>
            <person name="Farmer A.D."/>
            <person name="Sheridan J."/>
            <person name="Iwata A."/>
            <person name="Tuteja R."/>
            <person name="Penmetsa R.V."/>
            <person name="Wu W."/>
            <person name="Upadhyaya H.D."/>
            <person name="Yang S.P."/>
            <person name="Shah T."/>
            <person name="Saxena K.B."/>
            <person name="Michael T."/>
            <person name="McCombie W.R."/>
            <person name="Yang B."/>
            <person name="Zhang G."/>
            <person name="Yang H."/>
            <person name="Wang J."/>
            <person name="Spillane C."/>
            <person name="Cook D.R."/>
            <person name="May G.D."/>
            <person name="Xu X."/>
            <person name="Jackson S.A."/>
        </authorList>
    </citation>
    <scope>NUCLEOTIDE SEQUENCE [LARGE SCALE GENOMIC DNA]</scope>
    <source>
        <strain evidence="4">cv. Asha</strain>
    </source>
</reference>
<dbReference type="Proteomes" id="UP000075243">
    <property type="component" value="Unassembled WGS sequence"/>
</dbReference>
<dbReference type="EMBL" id="KQ483573">
    <property type="protein sequence ID" value="KYP45985.1"/>
    <property type="molecule type" value="Genomic_DNA"/>
</dbReference>
<feature type="domain" description="FAR1" evidence="1">
    <location>
        <begin position="5"/>
        <end position="92"/>
    </location>
</feature>
<gene>
    <name evidence="2" type="ORF">KK1_032457</name>
    <name evidence="3" type="ORF">KK1_032482</name>
</gene>
<dbReference type="Gramene" id="C.cajan_31295.t">
    <property type="protein sequence ID" value="C.cajan_31295.t.cds1"/>
    <property type="gene ID" value="C.cajan_31295"/>
</dbReference>
<dbReference type="AlphaFoldDB" id="A0A151RTW4"/>
<evidence type="ECO:0000313" key="2">
    <source>
        <dbReference type="EMBL" id="KYP45961.1"/>
    </source>
</evidence>
<organism evidence="3 4">
    <name type="scientific">Cajanus cajan</name>
    <name type="common">Pigeon pea</name>
    <name type="synonym">Cajanus indicus</name>
    <dbReference type="NCBI Taxonomy" id="3821"/>
    <lineage>
        <taxon>Eukaryota</taxon>
        <taxon>Viridiplantae</taxon>
        <taxon>Streptophyta</taxon>
        <taxon>Embryophyta</taxon>
        <taxon>Tracheophyta</taxon>
        <taxon>Spermatophyta</taxon>
        <taxon>Magnoliopsida</taxon>
        <taxon>eudicotyledons</taxon>
        <taxon>Gunneridae</taxon>
        <taxon>Pentapetalae</taxon>
        <taxon>rosids</taxon>
        <taxon>fabids</taxon>
        <taxon>Fabales</taxon>
        <taxon>Fabaceae</taxon>
        <taxon>Papilionoideae</taxon>
        <taxon>50 kb inversion clade</taxon>
        <taxon>NPAAA clade</taxon>
        <taxon>indigoferoid/millettioid clade</taxon>
        <taxon>Phaseoleae</taxon>
        <taxon>Cajanus</taxon>
    </lineage>
</organism>
<dbReference type="Pfam" id="PF03101">
    <property type="entry name" value="FAR1"/>
    <property type="match status" value="1"/>
</dbReference>
<dbReference type="InterPro" id="IPR004330">
    <property type="entry name" value="FAR1_DNA_bnd_dom"/>
</dbReference>
<proteinExistence type="predicted"/>
<accession>A0A151RTW4</accession>
<name>A0A151RTW4_CAJCA</name>
<dbReference type="OMA" id="HIEINLI"/>
<dbReference type="PANTHER" id="PTHR46328">
    <property type="entry name" value="FAR-RED IMPAIRED RESPONSIVE (FAR1) FAMILY PROTEIN-RELATED"/>
    <property type="match status" value="1"/>
</dbReference>
<evidence type="ECO:0000259" key="1">
    <source>
        <dbReference type="Pfam" id="PF03101"/>
    </source>
</evidence>